<protein>
    <recommendedName>
        <fullName evidence="3">Helix-turn-helix domain-containing protein</fullName>
    </recommendedName>
</protein>
<organism evidence="2">
    <name type="scientific">marine sediment metagenome</name>
    <dbReference type="NCBI Taxonomy" id="412755"/>
    <lineage>
        <taxon>unclassified sequences</taxon>
        <taxon>metagenomes</taxon>
        <taxon>ecological metagenomes</taxon>
    </lineage>
</organism>
<comment type="caution">
    <text evidence="2">The sequence shown here is derived from an EMBL/GenBank/DDBJ whole genome shotgun (WGS) entry which is preliminary data.</text>
</comment>
<accession>X1FIE3</accession>
<evidence type="ECO:0000313" key="2">
    <source>
        <dbReference type="EMBL" id="GAH44732.1"/>
    </source>
</evidence>
<feature type="region of interest" description="Disordered" evidence="1">
    <location>
        <begin position="53"/>
        <end position="86"/>
    </location>
</feature>
<proteinExistence type="predicted"/>
<reference evidence="2" key="1">
    <citation type="journal article" date="2014" name="Front. Microbiol.">
        <title>High frequency of phylogenetically diverse reductive dehalogenase-homologous genes in deep subseafloor sedimentary metagenomes.</title>
        <authorList>
            <person name="Kawai M."/>
            <person name="Futagami T."/>
            <person name="Toyoda A."/>
            <person name="Takaki Y."/>
            <person name="Nishi S."/>
            <person name="Hori S."/>
            <person name="Arai W."/>
            <person name="Tsubouchi T."/>
            <person name="Morono Y."/>
            <person name="Uchiyama I."/>
            <person name="Ito T."/>
            <person name="Fujiyama A."/>
            <person name="Inagaki F."/>
            <person name="Takami H."/>
        </authorList>
    </citation>
    <scope>NUCLEOTIDE SEQUENCE</scope>
    <source>
        <strain evidence="2">Expedition CK06-06</strain>
    </source>
</reference>
<dbReference type="EMBL" id="BARU01011420">
    <property type="protein sequence ID" value="GAH44732.1"/>
    <property type="molecule type" value="Genomic_DNA"/>
</dbReference>
<sequence length="86" mass="9664">MAGMFYSLQEAAEKLNKTEEQIKEIVREGRLREFRDGPNLLFKVDEVEALMSGTSITAPKESSEPSEPAPSEQQAEKDEILLEPQP</sequence>
<evidence type="ECO:0000256" key="1">
    <source>
        <dbReference type="SAM" id="MobiDB-lite"/>
    </source>
</evidence>
<name>X1FIE3_9ZZZZ</name>
<feature type="non-terminal residue" evidence="2">
    <location>
        <position position="86"/>
    </location>
</feature>
<evidence type="ECO:0008006" key="3">
    <source>
        <dbReference type="Google" id="ProtNLM"/>
    </source>
</evidence>
<dbReference type="AlphaFoldDB" id="X1FIE3"/>
<gene>
    <name evidence="2" type="ORF">S03H2_21449</name>
</gene>